<feature type="region of interest" description="Disordered" evidence="1">
    <location>
        <begin position="35"/>
        <end position="77"/>
    </location>
</feature>
<name>A0ABN8YF62_RANTA</name>
<accession>A0ABN8YF62</accession>
<protein>
    <submittedName>
        <fullName evidence="2">Uncharacterized protein</fullName>
    </submittedName>
</protein>
<organism evidence="2 3">
    <name type="scientific">Rangifer tarandus platyrhynchus</name>
    <name type="common">Svalbard reindeer</name>
    <dbReference type="NCBI Taxonomy" id="3082113"/>
    <lineage>
        <taxon>Eukaryota</taxon>
        <taxon>Metazoa</taxon>
        <taxon>Chordata</taxon>
        <taxon>Craniata</taxon>
        <taxon>Vertebrata</taxon>
        <taxon>Euteleostomi</taxon>
        <taxon>Mammalia</taxon>
        <taxon>Eutheria</taxon>
        <taxon>Laurasiatheria</taxon>
        <taxon>Artiodactyla</taxon>
        <taxon>Ruminantia</taxon>
        <taxon>Pecora</taxon>
        <taxon>Cervidae</taxon>
        <taxon>Odocoileinae</taxon>
        <taxon>Rangifer</taxon>
    </lineage>
</organism>
<dbReference type="EMBL" id="OX459938">
    <property type="protein sequence ID" value="CAI9160192.1"/>
    <property type="molecule type" value="Genomic_DNA"/>
</dbReference>
<gene>
    <name evidence="2" type="ORF">MRATA1EN1_LOCUS9154</name>
</gene>
<reference evidence="2" key="1">
    <citation type="submission" date="2023-04" db="EMBL/GenBank/DDBJ databases">
        <authorList>
            <consortium name="ELIXIR-Norway"/>
        </authorList>
    </citation>
    <scope>NUCLEOTIDE SEQUENCE [LARGE SCALE GENOMIC DNA]</scope>
</reference>
<evidence type="ECO:0000313" key="2">
    <source>
        <dbReference type="EMBL" id="CAI9160192.1"/>
    </source>
</evidence>
<dbReference type="Proteomes" id="UP001176941">
    <property type="component" value="Chromosome 2"/>
</dbReference>
<keyword evidence="3" id="KW-1185">Reference proteome</keyword>
<evidence type="ECO:0000256" key="1">
    <source>
        <dbReference type="SAM" id="MobiDB-lite"/>
    </source>
</evidence>
<evidence type="ECO:0000313" key="3">
    <source>
        <dbReference type="Proteomes" id="UP001176941"/>
    </source>
</evidence>
<sequence length="109" mass="11930">MKSLGHVQLFATPWTAAHQAPPSMGFSRQEYWSGLPFPSPRDFPNPGIEPGSPALQADALPSEPPGKPKIREVSPPNLEPWMLRSTHEYDPKQPMLVLPTSVDLNCSGS</sequence>
<proteinExistence type="predicted"/>